<accession>A0A0F9FGS8</accession>
<organism evidence="1">
    <name type="scientific">marine sediment metagenome</name>
    <dbReference type="NCBI Taxonomy" id="412755"/>
    <lineage>
        <taxon>unclassified sequences</taxon>
        <taxon>metagenomes</taxon>
        <taxon>ecological metagenomes</taxon>
    </lineage>
</organism>
<dbReference type="EMBL" id="LAZR01021359">
    <property type="protein sequence ID" value="KKL85609.1"/>
    <property type="molecule type" value="Genomic_DNA"/>
</dbReference>
<protein>
    <submittedName>
        <fullName evidence="1">Uncharacterized protein</fullName>
    </submittedName>
</protein>
<reference evidence="1" key="1">
    <citation type="journal article" date="2015" name="Nature">
        <title>Complex archaea that bridge the gap between prokaryotes and eukaryotes.</title>
        <authorList>
            <person name="Spang A."/>
            <person name="Saw J.H."/>
            <person name="Jorgensen S.L."/>
            <person name="Zaremba-Niedzwiedzka K."/>
            <person name="Martijn J."/>
            <person name="Lind A.E."/>
            <person name="van Eijk R."/>
            <person name="Schleper C."/>
            <person name="Guy L."/>
            <person name="Ettema T.J."/>
        </authorList>
    </citation>
    <scope>NUCLEOTIDE SEQUENCE</scope>
</reference>
<comment type="caution">
    <text evidence="1">The sequence shown here is derived from an EMBL/GenBank/DDBJ whole genome shotgun (WGS) entry which is preliminary data.</text>
</comment>
<dbReference type="AlphaFoldDB" id="A0A0F9FGS8"/>
<evidence type="ECO:0000313" key="1">
    <source>
        <dbReference type="EMBL" id="KKL85609.1"/>
    </source>
</evidence>
<name>A0A0F9FGS8_9ZZZZ</name>
<proteinExistence type="predicted"/>
<gene>
    <name evidence="1" type="ORF">LCGC14_1953030</name>
</gene>
<sequence>MLKQVRKTVLGLLLLICLLAQAAGPLASIEIKADAKEIRALLIVRMLDKSYLLEKESENLLVFRKENWGLLNQTILLRFVLLSKGPVTSIRVTGERGYHQINGKRWKKTYVGFLQLLKRNLEDSPIKKGKEKR</sequence>